<dbReference type="InterPro" id="IPR007963">
    <property type="entry name" value="Peptidase_M61_catalytic"/>
</dbReference>
<dbReference type="AlphaFoldDB" id="A0A7M3SYF3"/>
<dbReference type="Pfam" id="PF05299">
    <property type="entry name" value="Peptidase_M61"/>
    <property type="match status" value="1"/>
</dbReference>
<evidence type="ECO:0000313" key="4">
    <source>
        <dbReference type="EMBL" id="MUP41634.1"/>
    </source>
</evidence>
<proteinExistence type="predicted"/>
<gene>
    <name evidence="4" type="ORF">FLP08_03535</name>
</gene>
<name>A0A7M3SYF3_9FLAO</name>
<evidence type="ECO:0000259" key="2">
    <source>
        <dbReference type="Pfam" id="PF05299"/>
    </source>
</evidence>
<feature type="domain" description="Peptidase M61 catalytic" evidence="2">
    <location>
        <begin position="291"/>
        <end position="367"/>
    </location>
</feature>
<evidence type="ECO:0000313" key="5">
    <source>
        <dbReference type="Proteomes" id="UP000460416"/>
    </source>
</evidence>
<dbReference type="EMBL" id="VJVW01000001">
    <property type="protein sequence ID" value="MUP41634.1"/>
    <property type="molecule type" value="Genomic_DNA"/>
</dbReference>
<dbReference type="InterPro" id="IPR040756">
    <property type="entry name" value="Peptidase_M61_N"/>
</dbReference>
<dbReference type="Gene3D" id="1.10.390.10">
    <property type="entry name" value="Neutral Protease Domain 2"/>
    <property type="match status" value="1"/>
</dbReference>
<feature type="chain" id="PRO_5029820476" description="Peptidase M61" evidence="1">
    <location>
        <begin position="23"/>
        <end position="496"/>
    </location>
</feature>
<sequence length="496" mass="56866">MLHHKQSFLYLFFALIALPVFAQQTDAYKLSYSSAKKDVISVEATIYLQDSILYMGGYGEKAKQLPKYVKSIQAFNPEGRELPLKFKDSMKWIVQNFEPEALIHLNYELHVNHEQEEWSGGIDGIAYSRDYGIMTSGRSLFIMNGEKKKDILVEVKLPQEQIISTPWKKAGTIENSFLVPDQESLQESFLFAGTHEEIIMNRESFKLKFVLGGEALIREKDRIIKMANQLLDYYIELMGGIPVSPSGENLDQCMVIITENENIDGEVIGNHISMFMDPDGEPQSQMIGWFIFAHEFFHLWNGKSIQFEGTKSDWFKEGFSNYYTLKGLKQVGFINDEAYFAILNNLFYKRYINDPGLGEMSPVNSADEFSKDKHWGLIYGGGLFAGIASDMEIRYNSDNEKSLDDLMRYLYLEYAGKNENVDNPILIAKISEYGFKDFKEFFNSYLDGAGVIKLEPYLKHAGAKVEENEEALHIEPLPEKTELQKEIWAGMMGDKR</sequence>
<dbReference type="OrthoDB" id="9778516at2"/>
<comment type="caution">
    <text evidence="4">The sequence shown here is derived from an EMBL/GenBank/DDBJ whole genome shotgun (WGS) entry which is preliminary data.</text>
</comment>
<feature type="domain" description="Peptidase M61 N-terminal" evidence="3">
    <location>
        <begin position="64"/>
        <end position="188"/>
    </location>
</feature>
<feature type="signal peptide" evidence="1">
    <location>
        <begin position="1"/>
        <end position="22"/>
    </location>
</feature>
<reference evidence="4 5" key="1">
    <citation type="submission" date="2019-07" db="EMBL/GenBank/DDBJ databases">
        <title>Gramella aestuarii sp. nov., isolated from a tidal flat, and emended description of Gramella echinicola.</title>
        <authorList>
            <person name="Liu L."/>
        </authorList>
    </citation>
    <scope>NUCLEOTIDE SEQUENCE [LARGE SCALE GENOMIC DNA]</scope>
    <source>
        <strain evidence="4 5">BS12</strain>
    </source>
</reference>
<accession>A0A7M3SYF3</accession>
<keyword evidence="1" id="KW-0732">Signal</keyword>
<dbReference type="InterPro" id="IPR027268">
    <property type="entry name" value="Peptidase_M4/M1_CTD_sf"/>
</dbReference>
<evidence type="ECO:0000259" key="3">
    <source>
        <dbReference type="Pfam" id="PF17899"/>
    </source>
</evidence>
<dbReference type="Proteomes" id="UP000460416">
    <property type="component" value="Unassembled WGS sequence"/>
</dbReference>
<evidence type="ECO:0008006" key="6">
    <source>
        <dbReference type="Google" id="ProtNLM"/>
    </source>
</evidence>
<dbReference type="RefSeq" id="WP_156274096.1">
    <property type="nucleotide sequence ID" value="NZ_BAABGI010000002.1"/>
</dbReference>
<dbReference type="Pfam" id="PF17899">
    <property type="entry name" value="Peptidase_M61_N"/>
    <property type="match status" value="1"/>
</dbReference>
<protein>
    <recommendedName>
        <fullName evidence="6">Peptidase M61</fullName>
    </recommendedName>
</protein>
<keyword evidence="5" id="KW-1185">Reference proteome</keyword>
<evidence type="ECO:0000256" key="1">
    <source>
        <dbReference type="SAM" id="SignalP"/>
    </source>
</evidence>
<organism evidence="4 5">
    <name type="scientific">Christiangramia aestuarii</name>
    <dbReference type="NCBI Taxonomy" id="1028746"/>
    <lineage>
        <taxon>Bacteria</taxon>
        <taxon>Pseudomonadati</taxon>
        <taxon>Bacteroidota</taxon>
        <taxon>Flavobacteriia</taxon>
        <taxon>Flavobacteriales</taxon>
        <taxon>Flavobacteriaceae</taxon>
        <taxon>Christiangramia</taxon>
    </lineage>
</organism>
<dbReference type="SUPFAM" id="SSF55486">
    <property type="entry name" value="Metalloproteases ('zincins'), catalytic domain"/>
    <property type="match status" value="1"/>
</dbReference>